<dbReference type="SUPFAM" id="SSF52833">
    <property type="entry name" value="Thioredoxin-like"/>
    <property type="match status" value="1"/>
</dbReference>
<proteinExistence type="predicted"/>
<comment type="caution">
    <text evidence="2">The sequence shown here is derived from an EMBL/GenBank/DDBJ whole genome shotgun (WGS) entry which is preliminary data.</text>
</comment>
<dbReference type="Pfam" id="PF00462">
    <property type="entry name" value="Glutaredoxin"/>
    <property type="match status" value="1"/>
</dbReference>
<sequence length="220" mass="25079">MQLIEKEINFSSTIPIALTLWLCLVGTFAYAQQGTIKVVETQSKNRITFFAENRTYTDYDVLFEVKGTNFRQSAAKPRWIRVPAASKVHLKTIILLRDKTPVYSKIFKTNDSLSKRAVKKEFTKLNLPPPKVKPKKQITIYTYTGCGACDSIVEQLNTQNFLFRSVSLDEKPDVKEQLGKFLSKSTQEMDSLSGPIISLGGKLYSWITSFDQMMEEVEKD</sequence>
<evidence type="ECO:0000259" key="1">
    <source>
        <dbReference type="Pfam" id="PF00462"/>
    </source>
</evidence>
<dbReference type="InterPro" id="IPR036249">
    <property type="entry name" value="Thioredoxin-like_sf"/>
</dbReference>
<feature type="domain" description="Glutaredoxin" evidence="1">
    <location>
        <begin position="138"/>
        <end position="186"/>
    </location>
</feature>
<name>A0A2T0MBW6_9FLAO</name>
<protein>
    <submittedName>
        <fullName evidence="2">Glutaredoxin</fullName>
    </submittedName>
</protein>
<dbReference type="Proteomes" id="UP000237640">
    <property type="component" value="Unassembled WGS sequence"/>
</dbReference>
<dbReference type="InterPro" id="IPR002109">
    <property type="entry name" value="Glutaredoxin"/>
</dbReference>
<dbReference type="AlphaFoldDB" id="A0A2T0MBW6"/>
<organism evidence="2 3">
    <name type="scientific">Flagellimonas meridianipacifica</name>
    <dbReference type="NCBI Taxonomy" id="1080225"/>
    <lineage>
        <taxon>Bacteria</taxon>
        <taxon>Pseudomonadati</taxon>
        <taxon>Bacteroidota</taxon>
        <taxon>Flavobacteriia</taxon>
        <taxon>Flavobacteriales</taxon>
        <taxon>Flavobacteriaceae</taxon>
        <taxon>Flagellimonas</taxon>
    </lineage>
</organism>
<gene>
    <name evidence="2" type="ORF">CLV81_3386</name>
</gene>
<accession>A0A2T0MBW6</accession>
<evidence type="ECO:0000313" key="3">
    <source>
        <dbReference type="Proteomes" id="UP000237640"/>
    </source>
</evidence>
<keyword evidence="3" id="KW-1185">Reference proteome</keyword>
<reference evidence="2 3" key="1">
    <citation type="submission" date="2018-03" db="EMBL/GenBank/DDBJ databases">
        <title>Genomic Encyclopedia of Archaeal and Bacterial Type Strains, Phase II (KMG-II): from individual species to whole genera.</title>
        <authorList>
            <person name="Goeker M."/>
        </authorList>
    </citation>
    <scope>NUCLEOTIDE SEQUENCE [LARGE SCALE GENOMIC DNA]</scope>
    <source>
        <strain evidence="2 3">DSM 25027</strain>
    </source>
</reference>
<dbReference type="RefSeq" id="WP_106146513.1">
    <property type="nucleotide sequence ID" value="NZ_PVYX01000002.1"/>
</dbReference>
<dbReference type="OrthoDB" id="1441364at2"/>
<dbReference type="EMBL" id="PVYX01000002">
    <property type="protein sequence ID" value="PRX54980.1"/>
    <property type="molecule type" value="Genomic_DNA"/>
</dbReference>
<dbReference type="Gene3D" id="3.40.30.10">
    <property type="entry name" value="Glutaredoxin"/>
    <property type="match status" value="1"/>
</dbReference>
<evidence type="ECO:0000313" key="2">
    <source>
        <dbReference type="EMBL" id="PRX54980.1"/>
    </source>
</evidence>